<dbReference type="EMBL" id="SCEB01215802">
    <property type="protein sequence ID" value="RXM27580.1"/>
    <property type="molecule type" value="Genomic_DNA"/>
</dbReference>
<proteinExistence type="predicted"/>
<name>A0A444TXH6_ACIRT</name>
<dbReference type="PANTHER" id="PTHR22876:SF5">
    <property type="entry name" value="CHROMOSOME 9 OPEN READING FRAME 85"/>
    <property type="match status" value="1"/>
</dbReference>
<evidence type="ECO:0000313" key="2">
    <source>
        <dbReference type="Proteomes" id="UP000289886"/>
    </source>
</evidence>
<dbReference type="Pfam" id="PF10217">
    <property type="entry name" value="DUF2039"/>
    <property type="match status" value="1"/>
</dbReference>
<keyword evidence="2" id="KW-1185">Reference proteome</keyword>
<accession>A0A444TXH6</accession>
<organism evidence="1 2">
    <name type="scientific">Acipenser ruthenus</name>
    <name type="common">Sterlet sturgeon</name>
    <dbReference type="NCBI Taxonomy" id="7906"/>
    <lineage>
        <taxon>Eukaryota</taxon>
        <taxon>Metazoa</taxon>
        <taxon>Chordata</taxon>
        <taxon>Craniata</taxon>
        <taxon>Vertebrata</taxon>
        <taxon>Euteleostomi</taxon>
        <taxon>Actinopterygii</taxon>
        <taxon>Chondrostei</taxon>
        <taxon>Acipenseriformes</taxon>
        <taxon>Acipenseridae</taxon>
        <taxon>Acipenser</taxon>
    </lineage>
</organism>
<reference evidence="1 2" key="1">
    <citation type="submission" date="2019-01" db="EMBL/GenBank/DDBJ databases">
        <title>Draft Genome and Complete Hox-Cluster Characterization of the Sterlet Sturgeon (Acipenser ruthenus).</title>
        <authorList>
            <person name="Wei Q."/>
        </authorList>
    </citation>
    <scope>NUCLEOTIDE SEQUENCE [LARGE SCALE GENOMIC DNA]</scope>
    <source>
        <strain evidence="1">WHYD16114868_AA</strain>
        <tissue evidence="1">Blood</tissue>
    </source>
</reference>
<dbReference type="InterPro" id="IPR019351">
    <property type="entry name" value="DUF2039"/>
</dbReference>
<comment type="caution">
    <text evidence="1">The sequence shown here is derived from an EMBL/GenBank/DDBJ whole genome shotgun (WGS) entry which is preliminary data.</text>
</comment>
<dbReference type="Proteomes" id="UP000289886">
    <property type="component" value="Unassembled WGS sequence"/>
</dbReference>
<evidence type="ECO:0000313" key="1">
    <source>
        <dbReference type="EMBL" id="RXM27580.1"/>
    </source>
</evidence>
<sequence>MQTAESLIRVFQKFDCISYLLYGSWYMERIKKLEVDNPILIHGHFVVREKEGKFISVAPDMKLEQTIQRSQKSSKGIVGQTRRSDYVAECQLVYHEVLAISNVFCELTNAKKANAKVHEGVCQRCKDVLEWKIKFNKYKALDQSKKCVKCLQKTVRDAYYIMCKPCALKLDLCAKCGKKEEIVIP</sequence>
<gene>
    <name evidence="1" type="ORF">EOD39_10602</name>
</gene>
<dbReference type="PANTHER" id="PTHR22876">
    <property type="entry name" value="ZGC:101016"/>
    <property type="match status" value="1"/>
</dbReference>
<dbReference type="AlphaFoldDB" id="A0A444TXH6"/>
<protein>
    <submittedName>
        <fullName evidence="1">Uncharacterized protein</fullName>
    </submittedName>
</protein>